<evidence type="ECO:0000313" key="4">
    <source>
        <dbReference type="WBParaSite" id="HPBE_0002207101-mRNA-1"/>
    </source>
</evidence>
<feature type="transmembrane region" description="Helical" evidence="1">
    <location>
        <begin position="70"/>
        <end position="90"/>
    </location>
</feature>
<dbReference type="WBParaSite" id="HPBE_0002207101-mRNA-1">
    <property type="protein sequence ID" value="HPBE_0002207101-mRNA-1"/>
    <property type="gene ID" value="HPBE_0002207101"/>
</dbReference>
<dbReference type="EMBL" id="UZAH01033619">
    <property type="protein sequence ID" value="VDP30114.1"/>
    <property type="molecule type" value="Genomic_DNA"/>
</dbReference>
<dbReference type="Gene3D" id="1.20.1070.10">
    <property type="entry name" value="Rhodopsin 7-helix transmembrane proteins"/>
    <property type="match status" value="1"/>
</dbReference>
<keyword evidence="1" id="KW-0472">Membrane</keyword>
<keyword evidence="1" id="KW-0812">Transmembrane</keyword>
<accession>A0A3P8DDH9</accession>
<proteinExistence type="predicted"/>
<organism evidence="3 4">
    <name type="scientific">Heligmosomoides polygyrus</name>
    <name type="common">Parasitic roundworm</name>
    <dbReference type="NCBI Taxonomy" id="6339"/>
    <lineage>
        <taxon>Eukaryota</taxon>
        <taxon>Metazoa</taxon>
        <taxon>Ecdysozoa</taxon>
        <taxon>Nematoda</taxon>
        <taxon>Chromadorea</taxon>
        <taxon>Rhabditida</taxon>
        <taxon>Rhabditina</taxon>
        <taxon>Rhabditomorpha</taxon>
        <taxon>Strongyloidea</taxon>
        <taxon>Heligmosomidae</taxon>
        <taxon>Heligmosomoides</taxon>
    </lineage>
</organism>
<evidence type="ECO:0000256" key="1">
    <source>
        <dbReference type="SAM" id="Phobius"/>
    </source>
</evidence>
<reference evidence="4" key="2">
    <citation type="submission" date="2019-09" db="UniProtKB">
        <authorList>
            <consortium name="WormBaseParasite"/>
        </authorList>
    </citation>
    <scope>IDENTIFICATION</scope>
</reference>
<keyword evidence="1" id="KW-1133">Transmembrane helix</keyword>
<protein>
    <submittedName>
        <fullName evidence="4">G_PROTEIN_RECEP_F1_2 domain-containing protein</fullName>
    </submittedName>
</protein>
<dbReference type="Proteomes" id="UP000050761">
    <property type="component" value="Unassembled WGS sequence"/>
</dbReference>
<accession>A0A183GHM3</accession>
<dbReference type="AlphaFoldDB" id="A0A183GHM3"/>
<gene>
    <name evidence="2" type="ORF">HPBE_LOCUS22070</name>
</gene>
<reference evidence="2 3" key="1">
    <citation type="submission" date="2018-11" db="EMBL/GenBank/DDBJ databases">
        <authorList>
            <consortium name="Pathogen Informatics"/>
        </authorList>
    </citation>
    <scope>NUCLEOTIDE SEQUENCE [LARGE SCALE GENOMIC DNA]</scope>
</reference>
<sequence>MRSNCVALLVLLTCSVLAVILLLPVLIQSSVYRINMMSMMPVLEHTEELRISDRQGTTISKCVFDSDAMFTLYTFTIGFALPAVLITLFYSRVEFYA</sequence>
<evidence type="ECO:0000313" key="2">
    <source>
        <dbReference type="EMBL" id="VDP30114.1"/>
    </source>
</evidence>
<name>A0A183GHM3_HELPZ</name>
<evidence type="ECO:0000313" key="3">
    <source>
        <dbReference type="Proteomes" id="UP000050761"/>
    </source>
</evidence>
<keyword evidence="3" id="KW-1185">Reference proteome</keyword>